<dbReference type="KEGG" id="tfa:BW733_00570"/>
<dbReference type="STRING" id="399497.BW733_00570"/>
<evidence type="ECO:0000256" key="2">
    <source>
        <dbReference type="ARBA" id="ARBA00022801"/>
    </source>
</evidence>
<reference evidence="5 6" key="1">
    <citation type="journal article" date="2008" name="Int. J. Syst. Evol. Microbiol.">
        <title>Tessaracoccus flavescens sp. nov., isolated from marine sediment.</title>
        <authorList>
            <person name="Lee D.W."/>
            <person name="Lee S.D."/>
        </authorList>
    </citation>
    <scope>NUCLEOTIDE SEQUENCE [LARGE SCALE GENOMIC DNA]</scope>
    <source>
        <strain evidence="5 6">SST-39T</strain>
    </source>
</reference>
<dbReference type="InterPro" id="IPR020583">
    <property type="entry name" value="Inositol_monoP_metal-BS"/>
</dbReference>
<dbReference type="SUPFAM" id="SSF56655">
    <property type="entry name" value="Carbohydrate phosphatase"/>
    <property type="match status" value="1"/>
</dbReference>
<name>A0A1Q2CTX6_9ACTN</name>
<dbReference type="PANTHER" id="PTHR20854">
    <property type="entry name" value="INOSITOL MONOPHOSPHATASE"/>
    <property type="match status" value="1"/>
</dbReference>
<sequence length="256" mass="27874">MDTDDILGMLQETAAEVITPKFRQLSDGEIEEKNPGDFVTVADREAEQYLTRLLNAAFPGATVVGEETVFLEPGLLKGLPNADHAFIIDPIDGTRNFVNGKEQHGVILAEVRGGVTTRGWIWQPMTGRGYVAERGAGVRMNGDPIERASHDRLPLGATSKKKLLGFDADGRLSPVVSSNFCCAFDYPALLHGDIDFIFYSSVHPWDHLAGALMVTENGGIARTLDGISYTLLSRSRGLLVAADTMSWMAAQQLWPV</sequence>
<feature type="binding site" evidence="4">
    <location>
        <position position="66"/>
    </location>
    <ligand>
        <name>Mg(2+)</name>
        <dbReference type="ChEBI" id="CHEBI:18420"/>
        <label>1</label>
        <note>catalytic</note>
    </ligand>
</feature>
<evidence type="ECO:0000256" key="4">
    <source>
        <dbReference type="PIRSR" id="PIRSR600760-2"/>
    </source>
</evidence>
<dbReference type="AlphaFoldDB" id="A0A1Q2CTX6"/>
<keyword evidence="3 4" id="KW-0460">Magnesium</keyword>
<dbReference type="PROSITE" id="PS00629">
    <property type="entry name" value="IMP_1"/>
    <property type="match status" value="1"/>
</dbReference>
<dbReference type="PRINTS" id="PR00377">
    <property type="entry name" value="IMPHPHTASES"/>
</dbReference>
<feature type="binding site" evidence="4">
    <location>
        <position position="92"/>
    </location>
    <ligand>
        <name>Mg(2+)</name>
        <dbReference type="ChEBI" id="CHEBI:18420"/>
        <label>1</label>
        <note>catalytic</note>
    </ligand>
</feature>
<organism evidence="5 6">
    <name type="scientific">Tessaracoccus flavescens</name>
    <dbReference type="NCBI Taxonomy" id="399497"/>
    <lineage>
        <taxon>Bacteria</taxon>
        <taxon>Bacillati</taxon>
        <taxon>Actinomycetota</taxon>
        <taxon>Actinomycetes</taxon>
        <taxon>Propionibacteriales</taxon>
        <taxon>Propionibacteriaceae</taxon>
        <taxon>Tessaracoccus</taxon>
    </lineage>
</organism>
<dbReference type="GO" id="GO:0046872">
    <property type="term" value="F:metal ion binding"/>
    <property type="evidence" value="ECO:0007669"/>
    <property type="project" value="UniProtKB-KW"/>
</dbReference>
<dbReference type="Pfam" id="PF00459">
    <property type="entry name" value="Inositol_P"/>
    <property type="match status" value="1"/>
</dbReference>
<dbReference type="GO" id="GO:0006020">
    <property type="term" value="P:inositol metabolic process"/>
    <property type="evidence" value="ECO:0007669"/>
    <property type="project" value="TreeGrafter"/>
</dbReference>
<dbReference type="GO" id="GO:0008934">
    <property type="term" value="F:inositol monophosphate 1-phosphatase activity"/>
    <property type="evidence" value="ECO:0007669"/>
    <property type="project" value="TreeGrafter"/>
</dbReference>
<gene>
    <name evidence="5" type="ORF">BW733_00570</name>
</gene>
<feature type="binding site" evidence="4">
    <location>
        <position position="91"/>
    </location>
    <ligand>
        <name>Mg(2+)</name>
        <dbReference type="ChEBI" id="CHEBI:18420"/>
        <label>1</label>
        <note>catalytic</note>
    </ligand>
</feature>
<protein>
    <recommendedName>
        <fullName evidence="7">Inositol monophosphatase</fullName>
    </recommendedName>
</protein>
<evidence type="ECO:0008006" key="7">
    <source>
        <dbReference type="Google" id="ProtNLM"/>
    </source>
</evidence>
<keyword evidence="1 4" id="KW-0479">Metal-binding</keyword>
<dbReference type="RefSeq" id="WP_077346956.1">
    <property type="nucleotide sequence ID" value="NZ_CP019607.1"/>
</dbReference>
<evidence type="ECO:0000256" key="1">
    <source>
        <dbReference type="ARBA" id="ARBA00022723"/>
    </source>
</evidence>
<feature type="binding site" evidence="4">
    <location>
        <position position="89"/>
    </location>
    <ligand>
        <name>Mg(2+)</name>
        <dbReference type="ChEBI" id="CHEBI:18420"/>
        <label>1</label>
        <note>catalytic</note>
    </ligand>
</feature>
<keyword evidence="2" id="KW-0378">Hydrolase</keyword>
<dbReference type="PANTHER" id="PTHR20854:SF4">
    <property type="entry name" value="INOSITOL-1-MONOPHOSPHATASE-RELATED"/>
    <property type="match status" value="1"/>
</dbReference>
<accession>A0A1Q2CTX6</accession>
<feature type="binding site" evidence="4">
    <location>
        <position position="206"/>
    </location>
    <ligand>
        <name>Mg(2+)</name>
        <dbReference type="ChEBI" id="CHEBI:18420"/>
        <label>1</label>
        <note>catalytic</note>
    </ligand>
</feature>
<keyword evidence="6" id="KW-1185">Reference proteome</keyword>
<dbReference type="EMBL" id="CP019607">
    <property type="protein sequence ID" value="AQP49552.1"/>
    <property type="molecule type" value="Genomic_DNA"/>
</dbReference>
<evidence type="ECO:0000313" key="5">
    <source>
        <dbReference type="EMBL" id="AQP49552.1"/>
    </source>
</evidence>
<dbReference type="Proteomes" id="UP000188235">
    <property type="component" value="Chromosome"/>
</dbReference>
<dbReference type="Gene3D" id="3.40.190.80">
    <property type="match status" value="1"/>
</dbReference>
<proteinExistence type="predicted"/>
<evidence type="ECO:0000313" key="6">
    <source>
        <dbReference type="Proteomes" id="UP000188235"/>
    </source>
</evidence>
<dbReference type="Gene3D" id="3.30.540.10">
    <property type="entry name" value="Fructose-1,6-Bisphosphatase, subunit A, domain 1"/>
    <property type="match status" value="1"/>
</dbReference>
<dbReference type="GO" id="GO:0007165">
    <property type="term" value="P:signal transduction"/>
    <property type="evidence" value="ECO:0007669"/>
    <property type="project" value="TreeGrafter"/>
</dbReference>
<dbReference type="CDD" id="cd01637">
    <property type="entry name" value="IMPase_like"/>
    <property type="match status" value="1"/>
</dbReference>
<comment type="cofactor">
    <cofactor evidence="4">
        <name>Mg(2+)</name>
        <dbReference type="ChEBI" id="CHEBI:18420"/>
    </cofactor>
</comment>
<dbReference type="OrthoDB" id="9772456at2"/>
<dbReference type="InterPro" id="IPR000760">
    <property type="entry name" value="Inositol_monophosphatase-like"/>
</dbReference>
<evidence type="ECO:0000256" key="3">
    <source>
        <dbReference type="ARBA" id="ARBA00022842"/>
    </source>
</evidence>